<dbReference type="InterPro" id="IPR002893">
    <property type="entry name" value="Znf_MYND"/>
</dbReference>
<feature type="domain" description="MYND-type" evidence="6">
    <location>
        <begin position="413"/>
        <end position="451"/>
    </location>
</feature>
<feature type="compositionally biased region" description="Basic and acidic residues" evidence="5">
    <location>
        <begin position="30"/>
        <end position="40"/>
    </location>
</feature>
<dbReference type="PANTHER" id="PTHR12716">
    <property type="entry name" value="TRANSCRIPTION INITIATION FACTOR IIE, BETA SUBUNIT"/>
    <property type="match status" value="1"/>
</dbReference>
<comment type="caution">
    <text evidence="7">The sequence shown here is derived from an EMBL/GenBank/DDBJ whole genome shotgun (WGS) entry which is preliminary data.</text>
</comment>
<protein>
    <submittedName>
        <fullName evidence="7">Transcription initiation factor IIE subunit beta</fullName>
    </submittedName>
</protein>
<accession>A0A2P6TL60</accession>
<keyword evidence="1" id="KW-0479">Metal-binding</keyword>
<dbReference type="PROSITE" id="PS01360">
    <property type="entry name" value="ZF_MYND_1"/>
    <property type="match status" value="1"/>
</dbReference>
<dbReference type="InterPro" id="IPR040501">
    <property type="entry name" value="TFA2_Winged_2"/>
</dbReference>
<evidence type="ECO:0000259" key="6">
    <source>
        <dbReference type="PROSITE" id="PS50865"/>
    </source>
</evidence>
<evidence type="ECO:0000256" key="1">
    <source>
        <dbReference type="ARBA" id="ARBA00022723"/>
    </source>
</evidence>
<feature type="region of interest" description="Disordered" evidence="5">
    <location>
        <begin position="30"/>
        <end position="64"/>
    </location>
</feature>
<dbReference type="GO" id="GO:0008270">
    <property type="term" value="F:zinc ion binding"/>
    <property type="evidence" value="ECO:0007669"/>
    <property type="project" value="UniProtKB-KW"/>
</dbReference>
<reference evidence="7 8" key="1">
    <citation type="journal article" date="2018" name="Plant J.">
        <title>Genome sequences of Chlorella sorokiniana UTEX 1602 and Micractinium conductrix SAG 241.80: implications to maltose excretion by a green alga.</title>
        <authorList>
            <person name="Arriola M.B."/>
            <person name="Velmurugan N."/>
            <person name="Zhang Y."/>
            <person name="Plunkett M.H."/>
            <person name="Hondzo H."/>
            <person name="Barney B.M."/>
        </authorList>
    </citation>
    <scope>NUCLEOTIDE SEQUENCE [LARGE SCALE GENOMIC DNA]</scope>
    <source>
        <strain evidence="8">UTEX 1602</strain>
    </source>
</reference>
<dbReference type="SUPFAM" id="SSF144232">
    <property type="entry name" value="HIT/MYND zinc finger-like"/>
    <property type="match status" value="1"/>
</dbReference>
<dbReference type="Pfam" id="PF01753">
    <property type="entry name" value="zf-MYND"/>
    <property type="match status" value="1"/>
</dbReference>
<evidence type="ECO:0000313" key="8">
    <source>
        <dbReference type="Proteomes" id="UP000239899"/>
    </source>
</evidence>
<keyword evidence="2 4" id="KW-0863">Zinc-finger</keyword>
<dbReference type="STRING" id="3076.A0A2P6TL60"/>
<keyword evidence="3" id="KW-0862">Zinc</keyword>
<evidence type="ECO:0000256" key="3">
    <source>
        <dbReference type="ARBA" id="ARBA00022833"/>
    </source>
</evidence>
<feature type="compositionally biased region" description="Low complexity" evidence="5">
    <location>
        <begin position="454"/>
        <end position="469"/>
    </location>
</feature>
<evidence type="ECO:0000256" key="4">
    <source>
        <dbReference type="PROSITE-ProRule" id="PRU00134"/>
    </source>
</evidence>
<organism evidence="7 8">
    <name type="scientific">Chlorella sorokiniana</name>
    <name type="common">Freshwater green alga</name>
    <dbReference type="NCBI Taxonomy" id="3076"/>
    <lineage>
        <taxon>Eukaryota</taxon>
        <taxon>Viridiplantae</taxon>
        <taxon>Chlorophyta</taxon>
        <taxon>core chlorophytes</taxon>
        <taxon>Trebouxiophyceae</taxon>
        <taxon>Chlorellales</taxon>
        <taxon>Chlorellaceae</taxon>
        <taxon>Chlorella clade</taxon>
        <taxon>Chlorella</taxon>
    </lineage>
</organism>
<dbReference type="PANTHER" id="PTHR12716:SF8">
    <property type="entry name" value="TRANSCRIPTION INITIATION FACTOR IIE SUBUNIT BETA"/>
    <property type="match status" value="1"/>
</dbReference>
<dbReference type="Pfam" id="PF18121">
    <property type="entry name" value="TFA2_Winged_2"/>
    <property type="match status" value="1"/>
</dbReference>
<dbReference type="GO" id="GO:0001097">
    <property type="term" value="F:TFIIH-class transcription factor complex binding"/>
    <property type="evidence" value="ECO:0007669"/>
    <property type="project" value="TreeGrafter"/>
</dbReference>
<keyword evidence="8" id="KW-1185">Reference proteome</keyword>
<dbReference type="Gene3D" id="6.10.140.2220">
    <property type="match status" value="1"/>
</dbReference>
<dbReference type="GO" id="GO:0006367">
    <property type="term" value="P:transcription initiation at RNA polymerase II promoter"/>
    <property type="evidence" value="ECO:0007669"/>
    <property type="project" value="InterPro"/>
</dbReference>
<dbReference type="GO" id="GO:0003743">
    <property type="term" value="F:translation initiation factor activity"/>
    <property type="evidence" value="ECO:0007669"/>
    <property type="project" value="UniProtKB-KW"/>
</dbReference>
<feature type="region of interest" description="Disordered" evidence="5">
    <location>
        <begin position="454"/>
        <end position="499"/>
    </location>
</feature>
<proteinExistence type="predicted"/>
<gene>
    <name evidence="7" type="ORF">C2E21_6433</name>
</gene>
<dbReference type="InterPro" id="IPR016656">
    <property type="entry name" value="TFIIE-bsu"/>
</dbReference>
<dbReference type="Proteomes" id="UP000239899">
    <property type="component" value="Unassembled WGS sequence"/>
</dbReference>
<dbReference type="OrthoDB" id="515583at2759"/>
<evidence type="ECO:0000313" key="7">
    <source>
        <dbReference type="EMBL" id="PRW45019.1"/>
    </source>
</evidence>
<name>A0A2P6TL60_CHLSO</name>
<dbReference type="GO" id="GO:0005673">
    <property type="term" value="C:transcription factor TFIIE complex"/>
    <property type="evidence" value="ECO:0007669"/>
    <property type="project" value="InterPro"/>
</dbReference>
<dbReference type="EMBL" id="LHPG02000012">
    <property type="protein sequence ID" value="PRW45019.1"/>
    <property type="molecule type" value="Genomic_DNA"/>
</dbReference>
<evidence type="ECO:0000256" key="2">
    <source>
        <dbReference type="ARBA" id="ARBA00022771"/>
    </source>
</evidence>
<evidence type="ECO:0000256" key="5">
    <source>
        <dbReference type="SAM" id="MobiDB-lite"/>
    </source>
</evidence>
<sequence length="499" mass="54384">MSRVNALLAQFKKGQKNAIAVQAEARQEREERLAKAEQSAKAKAKPRARKTASAASGDASASVASGGGLAAAAAADWKQRSRSGQQAVPIGVKLKAVVDYLRTCSEPQRAAGITSATGFDPRTDAALAAALAANNKVSVQADGLYVYVPEVANVRNKAELLDYLRRRERQGEGYAALGELADAYPGARQDLEALKAERLIVSLPAADPTRKEVFYPIDTKMRVDIDDDLQELWLSVGEQLPEEVEEMAAELRKIGVKPAPRQVIEKREAREKKKKARKARRLTRVTNVHLKHLLEGDAPSNISPICSALTPAYVTVTPAQAAAYLAAADAALEACKPWAPFAWLAELRAARSEAAAVRPHLQKQLHHRPEAWSYLDDEYWSNPFCLGRFAQESAAVGRGVTAAQAAQDEASRCDGCGKKALGVRRCSACKQAKYCSTTCQHAAWPQHKPACLAARRQPQQAQQAQQTPRRQQRQQEWEGDAMPIYGQAGFRSGHNRRSA</sequence>
<dbReference type="PROSITE" id="PS50865">
    <property type="entry name" value="ZF_MYND_2"/>
    <property type="match status" value="1"/>
</dbReference>
<feature type="compositionally biased region" description="Low complexity" evidence="5">
    <location>
        <begin position="51"/>
        <end position="64"/>
    </location>
</feature>
<dbReference type="AlphaFoldDB" id="A0A2P6TL60"/>